<dbReference type="PANTHER" id="PTHR48081">
    <property type="entry name" value="AB HYDROLASE SUPERFAMILY PROTEIN C4A8.06C"/>
    <property type="match status" value="1"/>
</dbReference>
<dbReference type="Proteomes" id="UP000800036">
    <property type="component" value="Unassembled WGS sequence"/>
</dbReference>
<dbReference type="InterPro" id="IPR029058">
    <property type="entry name" value="AB_hydrolase_fold"/>
</dbReference>
<protein>
    <recommendedName>
        <fullName evidence="4">Alpha/beta hydrolase fold-3 domain-containing protein</fullName>
    </recommendedName>
</protein>
<name>A0A6A5UZA7_9PLEO</name>
<dbReference type="InterPro" id="IPR050300">
    <property type="entry name" value="GDXG_lipolytic_enzyme"/>
</dbReference>
<sequence length="308" mass="34040">SNLSQGRRICCRPNAVPLATIPQWRYLSKTTTQHYLDFCKSHKIPPHTVPINYGTAGRTPRVRYVGHPVLGHWIGDENADIVVLHFHGRAFALKAGNKHFEFWHRCMSEDNAGGKRKSVAALMLAYTTIPEKRYPAQICEAAAALTHPDKSTSKSLSKIMLSGDSAGAGLAMSVLSHLLHLHSDIPPVELTTPLFGALLMSPWNSIARYAKSDVVPASVLRRWAAVYMGESNDPQSDSGLVVGDAYTEPFRNESSWWHGMHRVVDDVLFWYGGEEILLDSIHDLVPLIKQGWAEGGGEVARITVKESP</sequence>
<reference evidence="5" key="1">
    <citation type="journal article" date="2020" name="Stud. Mycol.">
        <title>101 Dothideomycetes genomes: a test case for predicting lifestyles and emergence of pathogens.</title>
        <authorList>
            <person name="Haridas S."/>
            <person name="Albert R."/>
            <person name="Binder M."/>
            <person name="Bloem J."/>
            <person name="Labutti K."/>
            <person name="Salamov A."/>
            <person name="Andreopoulos B."/>
            <person name="Baker S."/>
            <person name="Barry K."/>
            <person name="Bills G."/>
            <person name="Bluhm B."/>
            <person name="Cannon C."/>
            <person name="Castanera R."/>
            <person name="Culley D."/>
            <person name="Daum C."/>
            <person name="Ezra D."/>
            <person name="Gonzalez J."/>
            <person name="Henrissat B."/>
            <person name="Kuo A."/>
            <person name="Liang C."/>
            <person name="Lipzen A."/>
            <person name="Lutzoni F."/>
            <person name="Magnuson J."/>
            <person name="Mondo S."/>
            <person name="Nolan M."/>
            <person name="Ohm R."/>
            <person name="Pangilinan J."/>
            <person name="Park H.-J."/>
            <person name="Ramirez L."/>
            <person name="Alfaro M."/>
            <person name="Sun H."/>
            <person name="Tritt A."/>
            <person name="Yoshinaga Y."/>
            <person name="Zwiers L.-H."/>
            <person name="Turgeon B."/>
            <person name="Goodwin S."/>
            <person name="Spatafora J."/>
            <person name="Crous P."/>
            <person name="Grigoriev I."/>
        </authorList>
    </citation>
    <scope>NUCLEOTIDE SEQUENCE</scope>
    <source>
        <strain evidence="5">CBS 107.79</strain>
    </source>
</reference>
<keyword evidence="2" id="KW-0378">Hydrolase</keyword>
<dbReference type="GO" id="GO:0016787">
    <property type="term" value="F:hydrolase activity"/>
    <property type="evidence" value="ECO:0007669"/>
    <property type="project" value="UniProtKB-KW"/>
</dbReference>
<comment type="similarity">
    <text evidence="1">Belongs to the 'GDXG' lipolytic enzyme family.</text>
</comment>
<organism evidence="5 6">
    <name type="scientific">Bimuria novae-zelandiae CBS 107.79</name>
    <dbReference type="NCBI Taxonomy" id="1447943"/>
    <lineage>
        <taxon>Eukaryota</taxon>
        <taxon>Fungi</taxon>
        <taxon>Dikarya</taxon>
        <taxon>Ascomycota</taxon>
        <taxon>Pezizomycotina</taxon>
        <taxon>Dothideomycetes</taxon>
        <taxon>Pleosporomycetidae</taxon>
        <taxon>Pleosporales</taxon>
        <taxon>Massarineae</taxon>
        <taxon>Didymosphaeriaceae</taxon>
        <taxon>Bimuria</taxon>
    </lineage>
</organism>
<keyword evidence="6" id="KW-1185">Reference proteome</keyword>
<dbReference type="OrthoDB" id="2152029at2759"/>
<feature type="active site" evidence="3">
    <location>
        <position position="165"/>
    </location>
</feature>
<evidence type="ECO:0000256" key="3">
    <source>
        <dbReference type="PROSITE-ProRule" id="PRU10038"/>
    </source>
</evidence>
<dbReference type="InterPro" id="IPR033140">
    <property type="entry name" value="Lipase_GDXG_put_SER_AS"/>
</dbReference>
<dbReference type="AlphaFoldDB" id="A0A6A5UZA7"/>
<feature type="domain" description="Alpha/beta hydrolase fold-3" evidence="4">
    <location>
        <begin position="83"/>
        <end position="232"/>
    </location>
</feature>
<dbReference type="PANTHER" id="PTHR48081:SF31">
    <property type="entry name" value="STERYL ACETYL HYDROLASE MUG81-RELATED"/>
    <property type="match status" value="1"/>
</dbReference>
<dbReference type="Pfam" id="PF07859">
    <property type="entry name" value="Abhydrolase_3"/>
    <property type="match status" value="1"/>
</dbReference>
<dbReference type="PROSITE" id="PS01174">
    <property type="entry name" value="LIPASE_GDXG_SER"/>
    <property type="match status" value="1"/>
</dbReference>
<accession>A0A6A5UZA7</accession>
<dbReference type="Gene3D" id="3.40.50.1820">
    <property type="entry name" value="alpha/beta hydrolase"/>
    <property type="match status" value="1"/>
</dbReference>
<dbReference type="SUPFAM" id="SSF53474">
    <property type="entry name" value="alpha/beta-Hydrolases"/>
    <property type="match status" value="1"/>
</dbReference>
<evidence type="ECO:0000313" key="6">
    <source>
        <dbReference type="Proteomes" id="UP000800036"/>
    </source>
</evidence>
<dbReference type="InterPro" id="IPR013094">
    <property type="entry name" value="AB_hydrolase_3"/>
</dbReference>
<dbReference type="EMBL" id="ML976711">
    <property type="protein sequence ID" value="KAF1969279.1"/>
    <property type="molecule type" value="Genomic_DNA"/>
</dbReference>
<proteinExistence type="inferred from homology"/>
<gene>
    <name evidence="5" type="ORF">BU23DRAFT_653335</name>
</gene>
<evidence type="ECO:0000313" key="5">
    <source>
        <dbReference type="EMBL" id="KAF1969279.1"/>
    </source>
</evidence>
<evidence type="ECO:0000259" key="4">
    <source>
        <dbReference type="Pfam" id="PF07859"/>
    </source>
</evidence>
<feature type="non-terminal residue" evidence="5">
    <location>
        <position position="1"/>
    </location>
</feature>
<evidence type="ECO:0000256" key="1">
    <source>
        <dbReference type="ARBA" id="ARBA00010515"/>
    </source>
</evidence>
<evidence type="ECO:0000256" key="2">
    <source>
        <dbReference type="ARBA" id="ARBA00022801"/>
    </source>
</evidence>